<feature type="signal peptide" evidence="2">
    <location>
        <begin position="1"/>
        <end position="36"/>
    </location>
</feature>
<name>A0A1V6PFY4_PENDC</name>
<dbReference type="Pfam" id="PF04185">
    <property type="entry name" value="Phosphoesterase"/>
    <property type="match status" value="1"/>
</dbReference>
<comment type="caution">
    <text evidence="3">The sequence shown here is derived from an EMBL/GenBank/DDBJ whole genome shotgun (WGS) entry which is preliminary data.</text>
</comment>
<evidence type="ECO:0000313" key="3">
    <source>
        <dbReference type="EMBL" id="OQD75951.1"/>
    </source>
</evidence>
<protein>
    <submittedName>
        <fullName evidence="3">Uncharacterized protein</fullName>
    </submittedName>
</protein>
<dbReference type="Proteomes" id="UP000191522">
    <property type="component" value="Unassembled WGS sequence"/>
</dbReference>
<dbReference type="PANTHER" id="PTHR31956">
    <property type="entry name" value="NON-SPECIFIC PHOSPHOLIPASE C4-RELATED"/>
    <property type="match status" value="1"/>
</dbReference>
<dbReference type="InterPro" id="IPR007312">
    <property type="entry name" value="Phosphoesterase"/>
</dbReference>
<dbReference type="GO" id="GO:0009395">
    <property type="term" value="P:phospholipid catabolic process"/>
    <property type="evidence" value="ECO:0007669"/>
    <property type="project" value="TreeGrafter"/>
</dbReference>
<dbReference type="Gene3D" id="3.40.720.10">
    <property type="entry name" value="Alkaline Phosphatase, subunit A"/>
    <property type="match status" value="1"/>
</dbReference>
<dbReference type="InterPro" id="IPR017850">
    <property type="entry name" value="Alkaline_phosphatase_core_sf"/>
</dbReference>
<proteinExistence type="predicted"/>
<evidence type="ECO:0000313" key="4">
    <source>
        <dbReference type="Proteomes" id="UP000191522"/>
    </source>
</evidence>
<reference evidence="4" key="1">
    <citation type="journal article" date="2017" name="Nat. Microbiol.">
        <title>Global analysis of biosynthetic gene clusters reveals vast potential of secondary metabolite production in Penicillium species.</title>
        <authorList>
            <person name="Nielsen J.C."/>
            <person name="Grijseels S."/>
            <person name="Prigent S."/>
            <person name="Ji B."/>
            <person name="Dainat J."/>
            <person name="Nielsen K.F."/>
            <person name="Frisvad J.C."/>
            <person name="Workman M."/>
            <person name="Nielsen J."/>
        </authorList>
    </citation>
    <scope>NUCLEOTIDE SEQUENCE [LARGE SCALE GENOMIC DNA]</scope>
    <source>
        <strain evidence="4">IBT 11843</strain>
    </source>
</reference>
<dbReference type="AlphaFoldDB" id="A0A1V6PFY4"/>
<organism evidence="3 4">
    <name type="scientific">Penicillium decumbens</name>
    <dbReference type="NCBI Taxonomy" id="69771"/>
    <lineage>
        <taxon>Eukaryota</taxon>
        <taxon>Fungi</taxon>
        <taxon>Dikarya</taxon>
        <taxon>Ascomycota</taxon>
        <taxon>Pezizomycotina</taxon>
        <taxon>Eurotiomycetes</taxon>
        <taxon>Eurotiomycetidae</taxon>
        <taxon>Eurotiales</taxon>
        <taxon>Aspergillaceae</taxon>
        <taxon>Penicillium</taxon>
    </lineage>
</organism>
<keyword evidence="4" id="KW-1185">Reference proteome</keyword>
<dbReference type="OrthoDB" id="5135119at2759"/>
<dbReference type="GO" id="GO:0042578">
    <property type="term" value="F:phosphoric ester hydrolase activity"/>
    <property type="evidence" value="ECO:0007669"/>
    <property type="project" value="UniProtKB-ARBA"/>
</dbReference>
<evidence type="ECO:0000256" key="2">
    <source>
        <dbReference type="SAM" id="SignalP"/>
    </source>
</evidence>
<dbReference type="STRING" id="69771.A0A1V6PFY4"/>
<dbReference type="EMBL" id="MDYL01000005">
    <property type="protein sequence ID" value="OQD75951.1"/>
    <property type="molecule type" value="Genomic_DNA"/>
</dbReference>
<sequence length="487" mass="55248">MCRILIKISHTTSRQATMKLIWSLICISNLLVAASARPAARNAQIWGQLRENIKHVVYLTLENHSFDNIAGYWNFHDGIDNLVDRSYCNEYTNANWTVWGEPLEICAAPFETEVPLVDPDHNFAGVTYQIFRKWNATKDDVPNMEGFVERQSEKYMSTPGDASFVIKAYDQKKTALLAELGQNFAFFDSYFAEHPGPTNPNRQFATSGSTCGFVDNTNQAAGFFNNVPGTTCATSIFESLSNEGITWKNYYETDIVDAYMYKWVQDNAMDRLVHADEFYRDLEEGTLPTFSYINPECCTIDSMHPTSPMASGEQMVKHLYDALRRSQYWDNALLIINFDEHGGFADHVPPPMNVPQPEDGITFTGSSEGHQVTYDYTRLGIRVPAFLISPYVPANHLIHDEGTMYADNSAYTHSSILHFLQELWGLKGLNNRVQWAKTFESVFVDAKRDDTPETLGTPTWYGGSGQPEPAPFYLLNQDEAYYRARQS</sequence>
<dbReference type="PANTHER" id="PTHR31956:SF1">
    <property type="entry name" value="NON-SPECIFIC PHOSPHOLIPASE C1"/>
    <property type="match status" value="1"/>
</dbReference>
<dbReference type="OMA" id="INPECCT"/>
<keyword evidence="1" id="KW-0378">Hydrolase</keyword>
<accession>A0A1V6PFY4</accession>
<keyword evidence="2" id="KW-0732">Signal</keyword>
<gene>
    <name evidence="3" type="ORF">PENDEC_c005G03427</name>
</gene>
<feature type="chain" id="PRO_5012393046" evidence="2">
    <location>
        <begin position="37"/>
        <end position="487"/>
    </location>
</feature>
<evidence type="ECO:0000256" key="1">
    <source>
        <dbReference type="ARBA" id="ARBA00022801"/>
    </source>
</evidence>